<accession>A0A7S3IT68</accession>
<organism evidence="1">
    <name type="scientific">Strombidium inclinatum</name>
    <dbReference type="NCBI Taxonomy" id="197538"/>
    <lineage>
        <taxon>Eukaryota</taxon>
        <taxon>Sar</taxon>
        <taxon>Alveolata</taxon>
        <taxon>Ciliophora</taxon>
        <taxon>Intramacronucleata</taxon>
        <taxon>Spirotrichea</taxon>
        <taxon>Oligotrichia</taxon>
        <taxon>Strombidiidae</taxon>
        <taxon>Strombidium</taxon>
    </lineage>
</organism>
<reference evidence="1" key="1">
    <citation type="submission" date="2021-01" db="EMBL/GenBank/DDBJ databases">
        <authorList>
            <person name="Corre E."/>
            <person name="Pelletier E."/>
            <person name="Niang G."/>
            <person name="Scheremetjew M."/>
            <person name="Finn R."/>
            <person name="Kale V."/>
            <person name="Holt S."/>
            <person name="Cochrane G."/>
            <person name="Meng A."/>
            <person name="Brown T."/>
            <person name="Cohen L."/>
        </authorList>
    </citation>
    <scope>NUCLEOTIDE SEQUENCE</scope>
    <source>
        <strain evidence="1">S3</strain>
    </source>
</reference>
<dbReference type="EMBL" id="HBIH01029247">
    <property type="protein sequence ID" value="CAE0331141.1"/>
    <property type="molecule type" value="Transcribed_RNA"/>
</dbReference>
<protein>
    <submittedName>
        <fullName evidence="1">Uncharacterized protein</fullName>
    </submittedName>
</protein>
<evidence type="ECO:0000313" key="1">
    <source>
        <dbReference type="EMBL" id="CAE0331141.1"/>
    </source>
</evidence>
<name>A0A7S3IT68_9SPIT</name>
<dbReference type="Gene3D" id="3.30.530.20">
    <property type="match status" value="1"/>
</dbReference>
<proteinExistence type="predicted"/>
<dbReference type="InterPro" id="IPR023393">
    <property type="entry name" value="START-like_dom_sf"/>
</dbReference>
<dbReference type="AlphaFoldDB" id="A0A7S3IT68"/>
<sequence length="130" mass="15091">MKTKKRDCIDKKIFFRKGDYLDLTEDDITRDDHYMWITSCPDELFPPVDECTRSDSLMGLNRIGKMRDGRPGTYFQAIVQTDIKANAWTLRLVLPLLPSGMVDWNNKLNKFLSEHREGLASEGYSISRDI</sequence>
<gene>
    <name evidence="1" type="ORF">SINC0208_LOCUS11774</name>
</gene>